<dbReference type="VEuPathDB" id="FungiDB:TRIVIDRAFT_158537"/>
<organism evidence="3 4">
    <name type="scientific">Hypocrea virens (strain Gv29-8 / FGSC 10586)</name>
    <name type="common">Gliocladium virens</name>
    <name type="synonym">Trichoderma virens</name>
    <dbReference type="NCBI Taxonomy" id="413071"/>
    <lineage>
        <taxon>Eukaryota</taxon>
        <taxon>Fungi</taxon>
        <taxon>Dikarya</taxon>
        <taxon>Ascomycota</taxon>
        <taxon>Pezizomycotina</taxon>
        <taxon>Sordariomycetes</taxon>
        <taxon>Hypocreomycetidae</taxon>
        <taxon>Hypocreales</taxon>
        <taxon>Hypocreaceae</taxon>
        <taxon>Trichoderma</taxon>
    </lineage>
</organism>
<feature type="transmembrane region" description="Helical" evidence="1">
    <location>
        <begin position="400"/>
        <end position="422"/>
    </location>
</feature>
<accession>G9N495</accession>
<dbReference type="eggNOG" id="ENOG502RYAY">
    <property type="taxonomic scope" value="Eukaryota"/>
</dbReference>
<dbReference type="InterPro" id="IPR046623">
    <property type="entry name" value="DUF6536"/>
</dbReference>
<dbReference type="OMA" id="ERCGLHY"/>
<feature type="transmembrane region" description="Helical" evidence="1">
    <location>
        <begin position="110"/>
        <end position="127"/>
    </location>
</feature>
<dbReference type="Proteomes" id="UP000007115">
    <property type="component" value="Unassembled WGS sequence"/>
</dbReference>
<feature type="transmembrane region" description="Helical" evidence="1">
    <location>
        <begin position="47"/>
        <end position="70"/>
    </location>
</feature>
<proteinExistence type="predicted"/>
<dbReference type="HOGENOM" id="CLU_010112_0_1_1"/>
<reference evidence="3 4" key="1">
    <citation type="journal article" date="2011" name="Genome Biol.">
        <title>Comparative genome sequence analysis underscores mycoparasitism as the ancestral life style of Trichoderma.</title>
        <authorList>
            <person name="Kubicek C.P."/>
            <person name="Herrera-Estrella A."/>
            <person name="Seidl-Seiboth V."/>
            <person name="Martinez D.A."/>
            <person name="Druzhinina I.S."/>
            <person name="Thon M."/>
            <person name="Zeilinger S."/>
            <person name="Casas-Flores S."/>
            <person name="Horwitz B.A."/>
            <person name="Mukherjee P.K."/>
            <person name="Mukherjee M."/>
            <person name="Kredics L."/>
            <person name="Alcaraz L.D."/>
            <person name="Aerts A."/>
            <person name="Antal Z."/>
            <person name="Atanasova L."/>
            <person name="Cervantes-Badillo M.G."/>
            <person name="Challacombe J."/>
            <person name="Chertkov O."/>
            <person name="McCluskey K."/>
            <person name="Coulpier F."/>
            <person name="Deshpande N."/>
            <person name="von Doehren H."/>
            <person name="Ebbole D.J."/>
            <person name="Esquivel-Naranjo E.U."/>
            <person name="Fekete E."/>
            <person name="Flipphi M."/>
            <person name="Glaser F."/>
            <person name="Gomez-Rodriguez E.Y."/>
            <person name="Gruber S."/>
            <person name="Han C."/>
            <person name="Henrissat B."/>
            <person name="Hermosa R."/>
            <person name="Hernandez-Onate M."/>
            <person name="Karaffa L."/>
            <person name="Kosti I."/>
            <person name="Le Crom S."/>
            <person name="Lindquist E."/>
            <person name="Lucas S."/>
            <person name="Luebeck M."/>
            <person name="Luebeck P.S."/>
            <person name="Margeot A."/>
            <person name="Metz B."/>
            <person name="Misra M."/>
            <person name="Nevalainen H."/>
            <person name="Omann M."/>
            <person name="Packer N."/>
            <person name="Perrone G."/>
            <person name="Uresti-Rivera E.E."/>
            <person name="Salamov A."/>
            <person name="Schmoll M."/>
            <person name="Seiboth B."/>
            <person name="Shapiro H."/>
            <person name="Sukno S."/>
            <person name="Tamayo-Ramos J.A."/>
            <person name="Tisch D."/>
            <person name="Wiest A."/>
            <person name="Wilkinson H.H."/>
            <person name="Zhang M."/>
            <person name="Coutinho P.M."/>
            <person name="Kenerley C.M."/>
            <person name="Monte E."/>
            <person name="Baker S.E."/>
            <person name="Grigoriev I.V."/>
        </authorList>
    </citation>
    <scope>NUCLEOTIDE SEQUENCE [LARGE SCALE GENOMIC DNA]</scope>
    <source>
        <strain evidence="4">Gv29-8 / FGSC 10586</strain>
    </source>
</reference>
<dbReference type="AlphaFoldDB" id="G9N495"/>
<evidence type="ECO:0000313" key="4">
    <source>
        <dbReference type="Proteomes" id="UP000007115"/>
    </source>
</evidence>
<feature type="domain" description="DUF6536" evidence="2">
    <location>
        <begin position="2"/>
        <end position="150"/>
    </location>
</feature>
<feature type="transmembrane region" description="Helical" evidence="1">
    <location>
        <begin position="468"/>
        <end position="489"/>
    </location>
</feature>
<gene>
    <name evidence="3" type="ORF">TRIVIDRAFT_158537</name>
</gene>
<evidence type="ECO:0000256" key="1">
    <source>
        <dbReference type="SAM" id="Phobius"/>
    </source>
</evidence>
<comment type="caution">
    <text evidence="3">The sequence shown here is derived from an EMBL/GenBank/DDBJ whole genome shotgun (WGS) entry which is preliminary data.</text>
</comment>
<feature type="transmembrane region" description="Helical" evidence="1">
    <location>
        <begin position="304"/>
        <end position="328"/>
    </location>
</feature>
<name>G9N495_HYPVG</name>
<dbReference type="RefSeq" id="XP_013952621.1">
    <property type="nucleotide sequence ID" value="XM_014097146.1"/>
</dbReference>
<feature type="transmembrane region" description="Helical" evidence="1">
    <location>
        <begin position="7"/>
        <end position="27"/>
    </location>
</feature>
<evidence type="ECO:0000313" key="3">
    <source>
        <dbReference type="EMBL" id="EHK18421.1"/>
    </source>
</evidence>
<sequence length="697" mass="77882">MLTIHMMVALLVVLVNCTILFVVLKFYPPNTRFVGTFMFDNCKLISAINSALHMGLNMISTFFLGAGNFCMQILVAPSRKEIDKAHSKGISLEIGVPSIKNLPHIRRRRRVLWGLLGLMSSLLHLFWNSVIFTSIPITAIPRAIATNDFLVVRDNWTTSDPLGHFSWWKAAPGYGDAALNKSLIYSLETSAPTFTRLNTQDCIARSIDPLNATSSLIVVARNISSQMNNGSSLIDGWVSTWQPWTWSTSWICSAVSSSKYCNAEFASTFADHWEITSPGVHIVEVDYCLASDEADNEQRCGLHYSALILAFVCFFTFLSSLFTAFTWLQYRREVKSPENKEHAKTMVTMGDLVHSFLSEPSNLTRDESNRVTPKSSFVEMKLGKWQPRKSVAWYKAINRWVLALSGLSFFVGLLVPAIPLAFSFEHLRSVGLDMSFTGVWKQGFKVQGAATTTQLGHSDSVGTSWSNILANISIANSPQLMISVLYLFYNNILTRQLIADEWIRFLRKDGKKPLRVSSPIGMQRSSYFLSLPWKYSGPLMVSTILLHWLISQSIFLVQSSAFGPGAKGVRLPEYDISARGYSPFGAILAIAFGGLLVLAIMVNSIWRRYRNIPPGFQLMGFNSSAIRAMCERPENDSDAHLFPISIGIMCDKRDGTPGSANRLGFSTDIDLIQPPKSDTEYLIPVFAGSKDKRLFFY</sequence>
<dbReference type="InParanoid" id="G9N495"/>
<keyword evidence="4" id="KW-1185">Reference proteome</keyword>
<feature type="transmembrane region" description="Helical" evidence="1">
    <location>
        <begin position="539"/>
        <end position="561"/>
    </location>
</feature>
<keyword evidence="1" id="KW-0812">Transmembrane</keyword>
<protein>
    <recommendedName>
        <fullName evidence="2">DUF6536 domain-containing protein</fullName>
    </recommendedName>
</protein>
<dbReference type="Pfam" id="PF20163">
    <property type="entry name" value="DUF6536"/>
    <property type="match status" value="1"/>
</dbReference>
<feature type="transmembrane region" description="Helical" evidence="1">
    <location>
        <begin position="581"/>
        <end position="602"/>
    </location>
</feature>
<keyword evidence="1" id="KW-0472">Membrane</keyword>
<dbReference type="STRING" id="413071.G9N495"/>
<dbReference type="PANTHER" id="PTHR35395:SF1">
    <property type="entry name" value="DUF6536 DOMAIN-CONTAINING PROTEIN"/>
    <property type="match status" value="1"/>
</dbReference>
<dbReference type="GeneID" id="25788415"/>
<keyword evidence="1" id="KW-1133">Transmembrane helix</keyword>
<dbReference type="PANTHER" id="PTHR35395">
    <property type="entry name" value="DUF6536 DOMAIN-CONTAINING PROTEIN"/>
    <property type="match status" value="1"/>
</dbReference>
<dbReference type="OrthoDB" id="5429634at2759"/>
<evidence type="ECO:0000259" key="2">
    <source>
        <dbReference type="Pfam" id="PF20163"/>
    </source>
</evidence>
<dbReference type="EMBL" id="ABDF02000086">
    <property type="protein sequence ID" value="EHK18421.1"/>
    <property type="molecule type" value="Genomic_DNA"/>
</dbReference>